<evidence type="ECO:0000313" key="2">
    <source>
        <dbReference type="EMBL" id="KKB61543.1"/>
    </source>
</evidence>
<protein>
    <submittedName>
        <fullName evidence="2">Molecular chaperone</fullName>
    </submittedName>
</protein>
<accession>A0A0F5JUM3</accession>
<dbReference type="Proteomes" id="UP000033618">
    <property type="component" value="Unassembled WGS sequence"/>
</dbReference>
<dbReference type="STRING" id="28092.WM40_22650"/>
<proteinExistence type="predicted"/>
<dbReference type="RefSeq" id="WP_046154062.1">
    <property type="nucleotide sequence ID" value="NZ_CADFGU010000001.1"/>
</dbReference>
<name>A0A0F5JUM3_9BURK</name>
<dbReference type="EMBL" id="LAQU01000039">
    <property type="protein sequence ID" value="KKB61543.1"/>
    <property type="molecule type" value="Genomic_DNA"/>
</dbReference>
<sequence>MSEEQLAAPVENKHAKYLAEIDEYERDAGPWKTKGKRVVKRYNDERSASSEGKSRFNILWSNVQTLLPALYSRDPKPDFQRRFLDADPVGRVSCEILERANSFTLEKNDFSAKMRQCVTDRLLAGRGTLWARYVPHFKASEMLGNEGTQIDDDAEAGEETEGEPAQDLEYEQVDLDYVHWDDFGHNKARVWQEVYLVWRRCFLTREELRARFPDIADKIPLDHKPDDMKSDQPTEGKAMIYEMWDRRVRKAVWLSKGYPQSLLDEKEDPLELENFFPCPRPLTPNMATDSIIPVSDYQQYEDQARELDNLTGRIESLTKAVKVVGVYDASAPGLSRLLSEGVQNQLVPVDAWAAFAEKGGLVGSIVLLPMQEIVQTLLALYDARDKVKAVLYEITGMADILRGASDPSETATAQQIKSNFASIRLTDMQAEVQRFARDAVSIIAEIHANLFEIETLAEISGYPLLTMAEQQVAQRIKQLGGSLPKDIEKASLEPTWEEVTELLRDANVRHYRLDIETDSTIKMDQMQEKTDRMEFVKVIGGFINQVMQVENPVLAPLLGEMMMFAARAFPIGKTLEAALSETIEQLQKQAQAQASQPKPNPQMMKVQADAQAKQAQIQGNLQLQNAKQQGDMQIEQAKIQAQAQADAQDRALQAQLADAQRQAQVATDDNQARLNAELEMMRSRNEMMMEQWKASADAQLQIALQEMKGKTAVEVAEVSAGATLDAAQIAAANQSNGGE</sequence>
<dbReference type="PATRIC" id="fig|28092.6.peg.5329"/>
<comment type="caution">
    <text evidence="2">The sequence shown here is derived from an EMBL/GenBank/DDBJ whole genome shotgun (WGS) entry which is preliminary data.</text>
</comment>
<evidence type="ECO:0000313" key="3">
    <source>
        <dbReference type="Proteomes" id="UP000033618"/>
    </source>
</evidence>
<feature type="coiled-coil region" evidence="1">
    <location>
        <begin position="642"/>
        <end position="691"/>
    </location>
</feature>
<keyword evidence="3" id="KW-1185">Reference proteome</keyword>
<dbReference type="OrthoDB" id="9135423at2"/>
<evidence type="ECO:0000256" key="1">
    <source>
        <dbReference type="SAM" id="Coils"/>
    </source>
</evidence>
<dbReference type="AlphaFoldDB" id="A0A0F5JUM3"/>
<gene>
    <name evidence="2" type="ORF">WM40_22650</name>
</gene>
<reference evidence="2 3" key="1">
    <citation type="submission" date="2015-03" db="EMBL/GenBank/DDBJ databases">
        <title>Draft Genome Sequence of Burkholderia andropogonis type strain ICMP2807, isolated from Sorghum bicolor.</title>
        <authorList>
            <person name="Lopes-Santos L."/>
            <person name="Castro D.B."/>
            <person name="Ottoboni L.M."/>
            <person name="Park D."/>
            <person name="Weirc B.S."/>
            <person name="Destefano S.A."/>
        </authorList>
    </citation>
    <scope>NUCLEOTIDE SEQUENCE [LARGE SCALE GENOMIC DNA]</scope>
    <source>
        <strain evidence="2 3">ICMP2807</strain>
    </source>
</reference>
<organism evidence="2 3">
    <name type="scientific">Robbsia andropogonis</name>
    <dbReference type="NCBI Taxonomy" id="28092"/>
    <lineage>
        <taxon>Bacteria</taxon>
        <taxon>Pseudomonadati</taxon>
        <taxon>Pseudomonadota</taxon>
        <taxon>Betaproteobacteria</taxon>
        <taxon>Burkholderiales</taxon>
        <taxon>Burkholderiaceae</taxon>
        <taxon>Robbsia</taxon>
    </lineage>
</organism>
<keyword evidence="1" id="KW-0175">Coiled coil</keyword>